<accession>A0A7X2ZB28</accession>
<protein>
    <submittedName>
        <fullName evidence="2">Carboxymuconolactone decarboxylase family protein</fullName>
    </submittedName>
</protein>
<dbReference type="PANTHER" id="PTHR33930:SF2">
    <property type="entry name" value="BLR3452 PROTEIN"/>
    <property type="match status" value="1"/>
</dbReference>
<keyword evidence="3" id="KW-1185">Reference proteome</keyword>
<dbReference type="RefSeq" id="WP_054795183.1">
    <property type="nucleotide sequence ID" value="NZ_JARTHJ010000087.1"/>
</dbReference>
<sequence>MEQAHSDPKVDSYKIGVGRIQELMPTMVEAYHNFTGICFDPGALEAKHKQLIALGISLFANNEVCTYYHVQEAIASGASQQEVMEAMAVASAVGSGHTLSQGATRVQQALETLTAGTQ</sequence>
<dbReference type="PANTHER" id="PTHR33930">
    <property type="entry name" value="ALKYL HYDROPEROXIDE REDUCTASE AHPD"/>
    <property type="match status" value="1"/>
</dbReference>
<dbReference type="Pfam" id="PF02627">
    <property type="entry name" value="CMD"/>
    <property type="match status" value="1"/>
</dbReference>
<proteinExistence type="predicted"/>
<comment type="caution">
    <text evidence="2">The sequence shown here is derived from an EMBL/GenBank/DDBJ whole genome shotgun (WGS) entry which is preliminary data.</text>
</comment>
<reference evidence="2 3" key="1">
    <citation type="submission" date="2019-11" db="EMBL/GenBank/DDBJ databases">
        <title>Draft genome sequences of five Paenibacillus species of dairy origin.</title>
        <authorList>
            <person name="Olajide A.M."/>
            <person name="Chen S."/>
            <person name="Lapointe G."/>
        </authorList>
    </citation>
    <scope>NUCLEOTIDE SEQUENCE [LARGE SCALE GENOMIC DNA]</scope>
    <source>
        <strain evidence="2 3">2CS3</strain>
    </source>
</reference>
<dbReference type="InterPro" id="IPR003779">
    <property type="entry name" value="CMD-like"/>
</dbReference>
<feature type="domain" description="Carboxymuconolactone decarboxylase-like" evidence="1">
    <location>
        <begin position="25"/>
        <end position="96"/>
    </location>
</feature>
<dbReference type="AlphaFoldDB" id="A0A7X2ZB28"/>
<dbReference type="InterPro" id="IPR029032">
    <property type="entry name" value="AhpD-like"/>
</dbReference>
<name>A0A7X2ZB28_9BACL</name>
<organism evidence="2 3">
    <name type="scientific">Paenibacillus validus</name>
    <dbReference type="NCBI Taxonomy" id="44253"/>
    <lineage>
        <taxon>Bacteria</taxon>
        <taxon>Bacillati</taxon>
        <taxon>Bacillota</taxon>
        <taxon>Bacilli</taxon>
        <taxon>Bacillales</taxon>
        <taxon>Paenibacillaceae</taxon>
        <taxon>Paenibacillus</taxon>
    </lineage>
</organism>
<gene>
    <name evidence="2" type="ORF">GNP93_13210</name>
</gene>
<evidence type="ECO:0000313" key="2">
    <source>
        <dbReference type="EMBL" id="MUG71629.1"/>
    </source>
</evidence>
<dbReference type="Gene3D" id="1.20.1290.10">
    <property type="entry name" value="AhpD-like"/>
    <property type="match status" value="1"/>
</dbReference>
<dbReference type="GO" id="GO:0051920">
    <property type="term" value="F:peroxiredoxin activity"/>
    <property type="evidence" value="ECO:0007669"/>
    <property type="project" value="InterPro"/>
</dbReference>
<dbReference type="SUPFAM" id="SSF69118">
    <property type="entry name" value="AhpD-like"/>
    <property type="match status" value="1"/>
</dbReference>
<evidence type="ECO:0000259" key="1">
    <source>
        <dbReference type="Pfam" id="PF02627"/>
    </source>
</evidence>
<dbReference type="Proteomes" id="UP000450917">
    <property type="component" value="Unassembled WGS sequence"/>
</dbReference>
<dbReference type="EMBL" id="WNZX01000010">
    <property type="protein sequence ID" value="MUG71629.1"/>
    <property type="molecule type" value="Genomic_DNA"/>
</dbReference>
<evidence type="ECO:0000313" key="3">
    <source>
        <dbReference type="Proteomes" id="UP000450917"/>
    </source>
</evidence>